<name>A0AA37GRX3_9PEZI</name>
<evidence type="ECO:0000313" key="2">
    <source>
        <dbReference type="EMBL" id="GJC85867.1"/>
    </source>
</evidence>
<gene>
    <name evidence="2" type="ORF">ColLi_08705</name>
</gene>
<proteinExistence type="predicted"/>
<reference evidence="2 3" key="1">
    <citation type="submission" date="2021-07" db="EMBL/GenBank/DDBJ databases">
        <title>Genome data of Colletotrichum spaethianum.</title>
        <authorList>
            <person name="Utami Y.D."/>
            <person name="Hiruma K."/>
        </authorList>
    </citation>
    <scope>NUCLEOTIDE SEQUENCE [LARGE SCALE GENOMIC DNA]</scope>
    <source>
        <strain evidence="2 3">MAFF 242679</strain>
    </source>
</reference>
<comment type="caution">
    <text evidence="2">The sequence shown here is derived from an EMBL/GenBank/DDBJ whole genome shotgun (WGS) entry which is preliminary data.</text>
</comment>
<feature type="region of interest" description="Disordered" evidence="1">
    <location>
        <begin position="27"/>
        <end position="51"/>
    </location>
</feature>
<evidence type="ECO:0000256" key="1">
    <source>
        <dbReference type="SAM" id="MobiDB-lite"/>
    </source>
</evidence>
<keyword evidence="3" id="KW-1185">Reference proteome</keyword>
<dbReference type="Proteomes" id="UP001055172">
    <property type="component" value="Unassembled WGS sequence"/>
</dbReference>
<dbReference type="EMBL" id="BPPX01000019">
    <property type="protein sequence ID" value="GJC85867.1"/>
    <property type="molecule type" value="Genomic_DNA"/>
</dbReference>
<accession>A0AA37GRX3</accession>
<dbReference type="AlphaFoldDB" id="A0AA37GRX3"/>
<protein>
    <submittedName>
        <fullName evidence="2">Uncharacterized protein</fullName>
    </submittedName>
</protein>
<organism evidence="2 3">
    <name type="scientific">Colletotrichum liriopes</name>
    <dbReference type="NCBI Taxonomy" id="708192"/>
    <lineage>
        <taxon>Eukaryota</taxon>
        <taxon>Fungi</taxon>
        <taxon>Dikarya</taxon>
        <taxon>Ascomycota</taxon>
        <taxon>Pezizomycotina</taxon>
        <taxon>Sordariomycetes</taxon>
        <taxon>Hypocreomycetidae</taxon>
        <taxon>Glomerellales</taxon>
        <taxon>Glomerellaceae</taxon>
        <taxon>Colletotrichum</taxon>
        <taxon>Colletotrichum spaethianum species complex</taxon>
    </lineage>
</organism>
<sequence>MNSGERQSMPQLDAVMLTQYLTSRESTVTETLTAGASDSKDAAKDRLREKTQQVHALLQQLKQAEERSQL</sequence>
<evidence type="ECO:0000313" key="3">
    <source>
        <dbReference type="Proteomes" id="UP001055172"/>
    </source>
</evidence>
<feature type="compositionally biased region" description="Basic and acidic residues" evidence="1">
    <location>
        <begin position="38"/>
        <end position="51"/>
    </location>
</feature>